<feature type="domain" description="DnaJ homologue subfamily C member 28 conserved" evidence="1">
    <location>
        <begin position="8"/>
        <end position="55"/>
    </location>
</feature>
<dbReference type="Proteomes" id="UP001197974">
    <property type="component" value="Chromosome"/>
</dbReference>
<accession>A0ABY9JSX0</accession>
<name>A0ABY9JSX0_9BACI</name>
<keyword evidence="3" id="KW-1185">Reference proteome</keyword>
<reference evidence="2 3" key="1">
    <citation type="submission" date="2023-06" db="EMBL/GenBank/DDBJ databases">
        <title>Five Gram-positive bacteria isolated from mangrove sediments in Shenzhen, Guangdong, China.</title>
        <authorList>
            <person name="Yu S."/>
            <person name="Zheng W."/>
            <person name="Huang Y."/>
        </authorList>
    </citation>
    <scope>NUCLEOTIDE SEQUENCE [LARGE SCALE GENOMIC DNA]</scope>
    <source>
        <strain evidence="2 3">SaN35-3</strain>
    </source>
</reference>
<sequence>MDFSTIISEDRIKRAYEDGVFDHLEGYGKLLPKDDASHLPPELRMAYRIMKNGRMIVETEVKKRDS</sequence>
<organism evidence="2 3">
    <name type="scientific">Bacillus carboniphilus</name>
    <dbReference type="NCBI Taxonomy" id="86663"/>
    <lineage>
        <taxon>Bacteria</taxon>
        <taxon>Bacillati</taxon>
        <taxon>Bacillota</taxon>
        <taxon>Bacilli</taxon>
        <taxon>Bacillales</taxon>
        <taxon>Bacillaceae</taxon>
        <taxon>Bacillus</taxon>
    </lineage>
</organism>
<evidence type="ECO:0000313" key="2">
    <source>
        <dbReference type="EMBL" id="WLR42487.1"/>
    </source>
</evidence>
<gene>
    <name evidence="2" type="ORF">LC087_17595</name>
</gene>
<dbReference type="EMBL" id="CP129013">
    <property type="protein sequence ID" value="WLR42487.1"/>
    <property type="molecule type" value="Genomic_DNA"/>
</dbReference>
<dbReference type="RefSeq" id="WP_306019747.1">
    <property type="nucleotide sequence ID" value="NZ_CP129013.1"/>
</dbReference>
<evidence type="ECO:0000313" key="3">
    <source>
        <dbReference type="Proteomes" id="UP001197974"/>
    </source>
</evidence>
<dbReference type="InterPro" id="IPR018961">
    <property type="entry name" value="DnaJ_homolog_subfam-C_membr-28"/>
</dbReference>
<proteinExistence type="predicted"/>
<dbReference type="Pfam" id="PF09350">
    <property type="entry name" value="DJC28_CD"/>
    <property type="match status" value="1"/>
</dbReference>
<protein>
    <submittedName>
        <fullName evidence="2">DUF1992 domain-containing protein</fullName>
    </submittedName>
</protein>
<evidence type="ECO:0000259" key="1">
    <source>
        <dbReference type="Pfam" id="PF09350"/>
    </source>
</evidence>